<gene>
    <name evidence="3" type="ORF">T459_12963</name>
</gene>
<feature type="region of interest" description="Disordered" evidence="2">
    <location>
        <begin position="222"/>
        <end position="244"/>
    </location>
</feature>
<organism evidence="3 4">
    <name type="scientific">Capsicum annuum</name>
    <name type="common">Capsicum pepper</name>
    <dbReference type="NCBI Taxonomy" id="4072"/>
    <lineage>
        <taxon>Eukaryota</taxon>
        <taxon>Viridiplantae</taxon>
        <taxon>Streptophyta</taxon>
        <taxon>Embryophyta</taxon>
        <taxon>Tracheophyta</taxon>
        <taxon>Spermatophyta</taxon>
        <taxon>Magnoliopsida</taxon>
        <taxon>eudicotyledons</taxon>
        <taxon>Gunneridae</taxon>
        <taxon>Pentapetalae</taxon>
        <taxon>asterids</taxon>
        <taxon>lamiids</taxon>
        <taxon>Solanales</taxon>
        <taxon>Solanaceae</taxon>
        <taxon>Solanoideae</taxon>
        <taxon>Capsiceae</taxon>
        <taxon>Capsicum</taxon>
    </lineage>
</organism>
<protein>
    <submittedName>
        <fullName evidence="3">Uncharacterized protein</fullName>
    </submittedName>
</protein>
<keyword evidence="4" id="KW-1185">Reference proteome</keyword>
<dbReference type="GO" id="GO:0003677">
    <property type="term" value="F:DNA binding"/>
    <property type="evidence" value="ECO:0007669"/>
    <property type="project" value="UniProtKB-KW"/>
</dbReference>
<proteinExistence type="predicted"/>
<keyword evidence="1" id="KW-0238">DNA-binding</keyword>
<feature type="region of interest" description="Disordered" evidence="2">
    <location>
        <begin position="160"/>
        <end position="192"/>
    </location>
</feature>
<evidence type="ECO:0000256" key="1">
    <source>
        <dbReference type="ARBA" id="ARBA00023125"/>
    </source>
</evidence>
<evidence type="ECO:0000256" key="2">
    <source>
        <dbReference type="SAM" id="MobiDB-lite"/>
    </source>
</evidence>
<sequence length="354" mass="38670">MECPPKFNLDAEWSVVAGEESKEAEDQEHREKRVSEVVYPSQFAIPSNPYASLDREQYYDDNQTPVIRITPIEEEADVEAPFHLTPSQTISCKLPGACPSSSVGIVTSQKLPANGKSVPQSLSTFPNPKKLPSNSPFSVRWLYNVQSASQYLSKCPNLKGSSQTQVFPKPPNTSQIKSQASGKPPANQNPVTQFASTCENTDQTKIFPDQPANQNHAPKYQTVGERQNTSQVKSQVSGKSPANHNPVTQFPSTCEHPDQTKIFTGQPANQNHAPKYQTVCENQNTSQIKSQVTGKPPANHNPVTQFPPCENPNIPGFDGDLTVAVAVAALANAQEQSSRIDTDLLVKLLLNPEP</sequence>
<accession>A0A2G2ZRA3</accession>
<dbReference type="AlphaFoldDB" id="A0A2G2ZRA3"/>
<evidence type="ECO:0000313" key="3">
    <source>
        <dbReference type="EMBL" id="PHT84520.1"/>
    </source>
</evidence>
<reference evidence="3 4" key="2">
    <citation type="journal article" date="2017" name="Genome Biol.">
        <title>New reference genome sequences of hot pepper reveal the massive evolution of plant disease-resistance genes by retroduplication.</title>
        <authorList>
            <person name="Kim S."/>
            <person name="Park J."/>
            <person name="Yeom S.I."/>
            <person name="Kim Y.M."/>
            <person name="Seo E."/>
            <person name="Kim K.T."/>
            <person name="Kim M.S."/>
            <person name="Lee J.M."/>
            <person name="Cheong K."/>
            <person name="Shin H.S."/>
            <person name="Kim S.B."/>
            <person name="Han K."/>
            <person name="Lee J."/>
            <person name="Park M."/>
            <person name="Lee H.A."/>
            <person name="Lee H.Y."/>
            <person name="Lee Y."/>
            <person name="Oh S."/>
            <person name="Lee J.H."/>
            <person name="Choi E."/>
            <person name="Choi E."/>
            <person name="Lee S.E."/>
            <person name="Jeon J."/>
            <person name="Kim H."/>
            <person name="Choi G."/>
            <person name="Song H."/>
            <person name="Lee J."/>
            <person name="Lee S.C."/>
            <person name="Kwon J.K."/>
            <person name="Lee H.Y."/>
            <person name="Koo N."/>
            <person name="Hong Y."/>
            <person name="Kim R.W."/>
            <person name="Kang W.H."/>
            <person name="Huh J.H."/>
            <person name="Kang B.C."/>
            <person name="Yang T.J."/>
            <person name="Lee Y.H."/>
            <person name="Bennetzen J.L."/>
            <person name="Choi D."/>
        </authorList>
    </citation>
    <scope>NUCLEOTIDE SEQUENCE [LARGE SCALE GENOMIC DNA]</scope>
    <source>
        <strain evidence="4">cv. CM334</strain>
    </source>
</reference>
<name>A0A2G2ZRA3_CAPAN</name>
<dbReference type="PANTHER" id="PTHR33400">
    <property type="entry name" value="ZINC FINGER CCCH DOMAIN-CONTAINING PROTEIN 6-RELATED"/>
    <property type="match status" value="1"/>
</dbReference>
<dbReference type="Gramene" id="PHT84520">
    <property type="protein sequence ID" value="PHT84520"/>
    <property type="gene ID" value="T459_12963"/>
</dbReference>
<dbReference type="EMBL" id="AYRZ02000004">
    <property type="protein sequence ID" value="PHT84520.1"/>
    <property type="molecule type" value="Genomic_DNA"/>
</dbReference>
<feature type="compositionally biased region" description="Polar residues" evidence="2">
    <location>
        <begin position="224"/>
        <end position="244"/>
    </location>
</feature>
<evidence type="ECO:0000313" key="4">
    <source>
        <dbReference type="Proteomes" id="UP000222542"/>
    </source>
</evidence>
<dbReference type="STRING" id="4072.A0A2G2ZRA3"/>
<reference evidence="3 4" key="1">
    <citation type="journal article" date="2014" name="Nat. Genet.">
        <title>Genome sequence of the hot pepper provides insights into the evolution of pungency in Capsicum species.</title>
        <authorList>
            <person name="Kim S."/>
            <person name="Park M."/>
            <person name="Yeom S.I."/>
            <person name="Kim Y.M."/>
            <person name="Lee J.M."/>
            <person name="Lee H.A."/>
            <person name="Seo E."/>
            <person name="Choi J."/>
            <person name="Cheong K."/>
            <person name="Kim K.T."/>
            <person name="Jung K."/>
            <person name="Lee G.W."/>
            <person name="Oh S.K."/>
            <person name="Bae C."/>
            <person name="Kim S.B."/>
            <person name="Lee H.Y."/>
            <person name="Kim S.Y."/>
            <person name="Kim M.S."/>
            <person name="Kang B.C."/>
            <person name="Jo Y.D."/>
            <person name="Yang H.B."/>
            <person name="Jeong H.J."/>
            <person name="Kang W.H."/>
            <person name="Kwon J.K."/>
            <person name="Shin C."/>
            <person name="Lim J.Y."/>
            <person name="Park J.H."/>
            <person name="Huh J.H."/>
            <person name="Kim J.S."/>
            <person name="Kim B.D."/>
            <person name="Cohen O."/>
            <person name="Paran I."/>
            <person name="Suh M.C."/>
            <person name="Lee S.B."/>
            <person name="Kim Y.K."/>
            <person name="Shin Y."/>
            <person name="Noh S.J."/>
            <person name="Park J."/>
            <person name="Seo Y.S."/>
            <person name="Kwon S.Y."/>
            <person name="Kim H.A."/>
            <person name="Park J.M."/>
            <person name="Kim H.J."/>
            <person name="Choi S.B."/>
            <person name="Bosland P.W."/>
            <person name="Reeves G."/>
            <person name="Jo S.H."/>
            <person name="Lee B.W."/>
            <person name="Cho H.T."/>
            <person name="Choi H.S."/>
            <person name="Lee M.S."/>
            <person name="Yu Y."/>
            <person name="Do Choi Y."/>
            <person name="Park B.S."/>
            <person name="van Deynze A."/>
            <person name="Ashrafi H."/>
            <person name="Hill T."/>
            <person name="Kim W.T."/>
            <person name="Pai H.S."/>
            <person name="Ahn H.K."/>
            <person name="Yeam I."/>
            <person name="Giovannoni J.J."/>
            <person name="Rose J.K."/>
            <person name="Sorensen I."/>
            <person name="Lee S.J."/>
            <person name="Kim R.W."/>
            <person name="Choi I.Y."/>
            <person name="Choi B.S."/>
            <person name="Lim J.S."/>
            <person name="Lee Y.H."/>
            <person name="Choi D."/>
        </authorList>
    </citation>
    <scope>NUCLEOTIDE SEQUENCE [LARGE SCALE GENOMIC DNA]</scope>
    <source>
        <strain evidence="4">cv. CM334</strain>
    </source>
</reference>
<dbReference type="PANTHER" id="PTHR33400:SF10">
    <property type="entry name" value="ZINC FINGER CCCH DOMAIN-CONTAINING PROTEIN 45-LIKE"/>
    <property type="match status" value="1"/>
</dbReference>
<dbReference type="Proteomes" id="UP000222542">
    <property type="component" value="Unassembled WGS sequence"/>
</dbReference>
<comment type="caution">
    <text evidence="3">The sequence shown here is derived from an EMBL/GenBank/DDBJ whole genome shotgun (WGS) entry which is preliminary data.</text>
</comment>